<comment type="caution">
    <text evidence="1">The sequence shown here is derived from an EMBL/GenBank/DDBJ whole genome shotgun (WGS) entry which is preliminary data.</text>
</comment>
<name>A0ACC0VD35_9HYPO</name>
<organism evidence="1 2">
    <name type="scientific">Trichothecium roseum</name>
    <dbReference type="NCBI Taxonomy" id="47278"/>
    <lineage>
        <taxon>Eukaryota</taxon>
        <taxon>Fungi</taxon>
        <taxon>Dikarya</taxon>
        <taxon>Ascomycota</taxon>
        <taxon>Pezizomycotina</taxon>
        <taxon>Sordariomycetes</taxon>
        <taxon>Hypocreomycetidae</taxon>
        <taxon>Hypocreales</taxon>
        <taxon>Hypocreales incertae sedis</taxon>
        <taxon>Trichothecium</taxon>
    </lineage>
</organism>
<keyword evidence="2" id="KW-1185">Reference proteome</keyword>
<proteinExistence type="predicted"/>
<accession>A0ACC0VD35</accession>
<evidence type="ECO:0000313" key="2">
    <source>
        <dbReference type="Proteomes" id="UP001163324"/>
    </source>
</evidence>
<reference evidence="1" key="1">
    <citation type="submission" date="2022-10" db="EMBL/GenBank/DDBJ databases">
        <title>Complete Genome of Trichothecium roseum strain YXFP-22015, a Plant Pathogen Isolated from Citrus.</title>
        <authorList>
            <person name="Wang Y."/>
            <person name="Zhu L."/>
        </authorList>
    </citation>
    <scope>NUCLEOTIDE SEQUENCE</scope>
    <source>
        <strain evidence="1">YXFP-22015</strain>
    </source>
</reference>
<dbReference type="EMBL" id="CM047940">
    <property type="protein sequence ID" value="KAI9904336.1"/>
    <property type="molecule type" value="Genomic_DNA"/>
</dbReference>
<sequence length="393" mass="43571">MPTTGPYRCDFCSARFETPEAAEEHLIEYRASERQHHQHSTPLFSFSYPPSPDPDGEPSQPLGGGNHGNEGETHESRLHLVESYVTAQLEMCRNQSETKDAVASAAAAAEAAAADDGDDEEEDDDDDDDDDDWLNDDNDDSYVPRAPDLGPHYCPIEMCDRAMEPLPSRAALVMHFHQHVQCEEVCVYCHHVIRDVSTFIRHCRTHGHRCNAKATYANLTCESLRQLANRRLATTLGETRTNEEERMEEDEGEVGGNAVVGDTRDSSEYNYSFGTGSLTSDHGSPRNASGTYSLPPMSWGGFPDPERAHDGPPPYGPAFISRNNDDDNNYGVGEPSSFPAPYDDLAPLDAEEPPAYYPGSMSSLSLPHPIDPIFRTASSLDRDRFAHRRLSFF</sequence>
<evidence type="ECO:0000313" key="1">
    <source>
        <dbReference type="EMBL" id="KAI9904336.1"/>
    </source>
</evidence>
<dbReference type="Proteomes" id="UP001163324">
    <property type="component" value="Chromosome 1"/>
</dbReference>
<protein>
    <submittedName>
        <fullName evidence="1">Uncharacterized protein</fullName>
    </submittedName>
</protein>
<gene>
    <name evidence="1" type="ORF">N3K66_000865</name>
</gene>